<sequence>MPRRRKPDSAEVIRRLVAVKVMIASMKDAMPTAARDLRRQAGESIDDIIEAIR</sequence>
<reference evidence="1" key="2">
    <citation type="submission" date="2021-04" db="EMBL/GenBank/DDBJ databases">
        <title>Isolation and genomic analysis of the ibuprofen-degrading bacterium Sphingomonas strain MPO218.</title>
        <authorList>
            <person name="Aulestia M."/>
            <person name="Flores A."/>
            <person name="Mangas E.L."/>
            <person name="Perez-Pulido A.J."/>
            <person name="Santero E."/>
            <person name="Camacho E.M."/>
        </authorList>
    </citation>
    <scope>NUCLEOTIDE SEQUENCE</scope>
    <source>
        <strain evidence="1">MPO218</strain>
    </source>
</reference>
<gene>
    <name evidence="1" type="ORF">HRJ34_00100</name>
</gene>
<reference evidence="1" key="1">
    <citation type="submission" date="2020-07" db="EMBL/GenBank/DDBJ databases">
        <authorList>
            <person name="Camacho E."/>
        </authorList>
    </citation>
    <scope>NUCLEOTIDE SEQUENCE</scope>
    <source>
        <strain evidence="1">MPO218</strain>
    </source>
</reference>
<protein>
    <submittedName>
        <fullName evidence="1">Uncharacterized protein</fullName>
    </submittedName>
</protein>
<dbReference type="EMBL" id="CP059319">
    <property type="protein sequence ID" value="QTH21980.1"/>
    <property type="molecule type" value="Genomic_DNA"/>
</dbReference>
<dbReference type="RefSeq" id="WP_208633003.1">
    <property type="nucleotide sequence ID" value="NZ_CP059319.1"/>
</dbReference>
<dbReference type="AlphaFoldDB" id="A0A975D2M2"/>
<evidence type="ECO:0000313" key="2">
    <source>
        <dbReference type="Proteomes" id="UP000664914"/>
    </source>
</evidence>
<name>A0A975D2M2_9SPHN</name>
<proteinExistence type="predicted"/>
<dbReference type="Proteomes" id="UP000664914">
    <property type="component" value="Chromosome"/>
</dbReference>
<organism evidence="1 2">
    <name type="scientific">Rhizorhabdus wittichii</name>
    <dbReference type="NCBI Taxonomy" id="160791"/>
    <lineage>
        <taxon>Bacteria</taxon>
        <taxon>Pseudomonadati</taxon>
        <taxon>Pseudomonadota</taxon>
        <taxon>Alphaproteobacteria</taxon>
        <taxon>Sphingomonadales</taxon>
        <taxon>Sphingomonadaceae</taxon>
        <taxon>Rhizorhabdus</taxon>
    </lineage>
</organism>
<accession>A0A975D2M2</accession>
<evidence type="ECO:0000313" key="1">
    <source>
        <dbReference type="EMBL" id="QTH21980.1"/>
    </source>
</evidence>